<evidence type="ECO:0000256" key="1">
    <source>
        <dbReference type="ARBA" id="ARBA00004323"/>
    </source>
</evidence>
<evidence type="ECO:0000256" key="3">
    <source>
        <dbReference type="ARBA" id="ARBA00022692"/>
    </source>
</evidence>
<evidence type="ECO:0000256" key="12">
    <source>
        <dbReference type="SAM" id="SignalP"/>
    </source>
</evidence>
<dbReference type="GeneID" id="103378701"/>
<reference evidence="13 14" key="1">
    <citation type="journal article" date="2014" name="Nat. Genet.">
        <title>Whole-genome sequence of a flatfish provides insights into ZW sex chromosome evolution and adaptation to a benthic lifestyle.</title>
        <authorList>
            <person name="Chen S."/>
            <person name="Zhang G."/>
            <person name="Shao C."/>
            <person name="Huang Q."/>
            <person name="Liu G."/>
            <person name="Zhang P."/>
            <person name="Song W."/>
            <person name="An N."/>
            <person name="Chalopin D."/>
            <person name="Volff J.N."/>
            <person name="Hong Y."/>
            <person name="Li Q."/>
            <person name="Sha Z."/>
            <person name="Zhou H."/>
            <person name="Xie M."/>
            <person name="Yu Q."/>
            <person name="Liu Y."/>
            <person name="Xiang H."/>
            <person name="Wang N."/>
            <person name="Wu K."/>
            <person name="Yang C."/>
            <person name="Zhou Q."/>
            <person name="Liao X."/>
            <person name="Yang L."/>
            <person name="Hu Q."/>
            <person name="Zhang J."/>
            <person name="Meng L."/>
            <person name="Jin L."/>
            <person name="Tian Y."/>
            <person name="Lian J."/>
            <person name="Yang J."/>
            <person name="Miao G."/>
            <person name="Liu S."/>
            <person name="Liang Z."/>
            <person name="Yan F."/>
            <person name="Li Y."/>
            <person name="Sun B."/>
            <person name="Zhang H."/>
            <person name="Zhang J."/>
            <person name="Zhu Y."/>
            <person name="Du M."/>
            <person name="Zhao Y."/>
            <person name="Schartl M."/>
            <person name="Tang Q."/>
            <person name="Wang J."/>
        </authorList>
    </citation>
    <scope>NUCLEOTIDE SEQUENCE</scope>
</reference>
<keyword evidence="3" id="KW-0812">Transmembrane</keyword>
<dbReference type="Proteomes" id="UP000265120">
    <property type="component" value="Chromosome 1"/>
</dbReference>
<accession>A0A3P8URB0</accession>
<dbReference type="Pfam" id="PF16317">
    <property type="entry name" value="Glyco_hydro_99"/>
    <property type="match status" value="1"/>
</dbReference>
<sequence length="445" mass="51625">MARFKRKFCITLLAFVLLLLIITVILKALTPEDSPISSHLGGGLFPDRKDDSSGESNNKKLSEIKMNNTVKTEKNKQLEALMGTFPPPNYYLHTFYYTWYGTPKFDGKYIHWDHPQLAHWDMKVAQNYPQGRHSPPDDIASNFYPSLGAYSSRDPSVIEDHMQQLRSASIGVIALSWYPPNYKDDNGEPTDDIVPLLLDVAQKYHIKVAFHIEPYQGRDEVNMFSNVKYIIERYGEHPAFFKYLTNTGNSLPLFYVYDSYLMNSEQWAKLLKHTENNSIRDTQYDAIFIALLVEEKHKREILTAGFDGIYTYFATNGFSYGSTQRNWDSIKAFCEDNNLMFIPSIGPGYIDTSVRPWNFQNTRNRINGKYYETSFSSAIEARGDFISITSFNEWHEGTQIEMAVPKKSQTVYLDYMPNKPSIYLEITRKWSAIFDSERRKWPRSQ</sequence>
<dbReference type="GO" id="GO:0004569">
    <property type="term" value="F:glycoprotein endo-alpha-1,2-mannosidase activity"/>
    <property type="evidence" value="ECO:0007669"/>
    <property type="project" value="UniProtKB-EC"/>
</dbReference>
<keyword evidence="6" id="KW-1133">Transmembrane helix</keyword>
<comment type="subcellular location">
    <subcellularLocation>
        <location evidence="1">Golgi apparatus membrane</location>
        <topology evidence="1">Single-pass type II membrane protein</topology>
    </subcellularLocation>
</comment>
<dbReference type="GeneTree" id="ENSGT00390000016054"/>
<keyword evidence="8" id="KW-0472">Membrane</keyword>
<keyword evidence="12" id="KW-0732">Signal</keyword>
<dbReference type="PANTHER" id="PTHR13572">
    <property type="entry name" value="ENDO-ALPHA-1,2-MANNOSIDASE"/>
    <property type="match status" value="1"/>
</dbReference>
<reference evidence="13" key="2">
    <citation type="submission" date="2025-08" db="UniProtKB">
        <authorList>
            <consortium name="Ensembl"/>
        </authorList>
    </citation>
    <scope>IDENTIFICATION</scope>
</reference>
<evidence type="ECO:0000256" key="8">
    <source>
        <dbReference type="ARBA" id="ARBA00023136"/>
    </source>
</evidence>
<dbReference type="GO" id="GO:0000139">
    <property type="term" value="C:Golgi membrane"/>
    <property type="evidence" value="ECO:0007669"/>
    <property type="project" value="UniProtKB-SubCell"/>
</dbReference>
<proteinExistence type="inferred from homology"/>
<dbReference type="OMA" id="PQLPHWD"/>
<dbReference type="EC" id="3.2.1.130" evidence="9"/>
<evidence type="ECO:0000256" key="2">
    <source>
        <dbReference type="ARBA" id="ARBA00009559"/>
    </source>
</evidence>
<evidence type="ECO:0000256" key="11">
    <source>
        <dbReference type="ARBA" id="ARBA00049330"/>
    </source>
</evidence>
<dbReference type="FunCoup" id="A0A3P8URB0">
    <property type="interactions" value="69"/>
</dbReference>
<dbReference type="RefSeq" id="XP_008308228.1">
    <property type="nucleotide sequence ID" value="XM_008310006.3"/>
</dbReference>
<dbReference type="AlphaFoldDB" id="A0A3P8URB0"/>
<dbReference type="Ensembl" id="ENSCSET00000004943.1">
    <property type="protein sequence ID" value="ENSCSEP00000004887.1"/>
    <property type="gene ID" value="ENSCSEG00000003167.1"/>
</dbReference>
<evidence type="ECO:0000256" key="4">
    <source>
        <dbReference type="ARBA" id="ARBA00022801"/>
    </source>
</evidence>
<dbReference type="OrthoDB" id="406152at2759"/>
<keyword evidence="7" id="KW-0333">Golgi apparatus</keyword>
<evidence type="ECO:0000256" key="5">
    <source>
        <dbReference type="ARBA" id="ARBA00022968"/>
    </source>
</evidence>
<dbReference type="InterPro" id="IPR026071">
    <property type="entry name" value="Glyco_Hydrolase_99"/>
</dbReference>
<dbReference type="InParanoid" id="A0A3P8URB0"/>
<name>A0A3P8URB0_CYNSE</name>
<evidence type="ECO:0000256" key="9">
    <source>
        <dbReference type="ARBA" id="ARBA00038876"/>
    </source>
</evidence>
<feature type="chain" id="PRO_5017972141" description="Glycoprotein endo-alpha-1,2-mannosidase" evidence="12">
    <location>
        <begin position="29"/>
        <end position="445"/>
    </location>
</feature>
<evidence type="ECO:0000313" key="13">
    <source>
        <dbReference type="Ensembl" id="ENSCSEP00000004887.1"/>
    </source>
</evidence>
<dbReference type="CDD" id="cd11574">
    <property type="entry name" value="GH99"/>
    <property type="match status" value="1"/>
</dbReference>
<comment type="catalytic activity">
    <reaction evidence="11">
        <text>N-{alpha-Glc-(1-&gt;3)-alpha-Man-(1-&gt;2)-alpha-Man-(1-&gt;2)-alpha-Man-(1-&gt;3)-[alpha-Man-(1-&gt;2)-alpha-Man-(1-&gt;3)-[alpha-Man-(1-&gt;2)-alpha-Man-(1-&gt;6)]-alpha-Man-(1-&gt;6)]-beta-Man-(1-&gt;4)-beta-GlcNAc-(1-&gt;4)-beta-GlcNAc}-L-asparaginyl-[protein] + H2O = alpha-D-glucosyl-(1-&gt;3)-D-mannopyranose + N(4)-{alpha-D-Man-(1-&gt;2)-alpha-D-Man-(1-&gt;3)-[alpha-D-Man-(1-&gt;2)-alpha-D-Man-(1-&gt;3)-[alpha-D-Man-(1-&gt;2)-alpha-D-Man-(1-&gt;6)]-alpha-D-Man-(1-&gt;6)]-beta-D-Man-(1-&gt;4)-beta-D-GlaNAc-(1-&gt;4)-beta-D-GlcNAc}-L-asparaginyl-[protein] (N-glucan mannose isomer 8A1,2,3B1,2)</text>
        <dbReference type="Rhea" id="RHEA:54824"/>
        <dbReference type="Rhea" id="RHEA-COMP:14010"/>
        <dbReference type="Rhea" id="RHEA-COMP:14011"/>
        <dbReference type="ChEBI" id="CHEBI:15377"/>
        <dbReference type="ChEBI" id="CHEBI:52996"/>
        <dbReference type="ChEBI" id="CHEBI:59080"/>
        <dbReference type="ChEBI" id="CHEBI:60627"/>
        <dbReference type="EC" id="3.2.1.130"/>
    </reaction>
</comment>
<dbReference type="CTD" id="79694"/>
<reference evidence="13" key="3">
    <citation type="submission" date="2025-09" db="UniProtKB">
        <authorList>
            <consortium name="Ensembl"/>
        </authorList>
    </citation>
    <scope>IDENTIFICATION</scope>
</reference>
<dbReference type="PANTHER" id="PTHR13572:SF1">
    <property type="entry name" value="GLYCOPROTEIN ENDO-ALPHA-1,2-MANNOSIDASE"/>
    <property type="match status" value="1"/>
</dbReference>
<dbReference type="STRING" id="244447.ENSCSEP00000004887"/>
<feature type="signal peptide" evidence="12">
    <location>
        <begin position="1"/>
        <end position="28"/>
    </location>
</feature>
<dbReference type="FunFam" id="3.20.20.80:FF:000019">
    <property type="entry name" value="glycoprotein endo-alpha-1,2-mannosidase"/>
    <property type="match status" value="1"/>
</dbReference>
<dbReference type="Gene3D" id="3.20.20.80">
    <property type="entry name" value="Glycosidases"/>
    <property type="match status" value="1"/>
</dbReference>
<keyword evidence="14" id="KW-1185">Reference proteome</keyword>
<evidence type="ECO:0000256" key="7">
    <source>
        <dbReference type="ARBA" id="ARBA00023034"/>
    </source>
</evidence>
<comment type="similarity">
    <text evidence="2">Belongs to the glycosyl hydrolase 99 family.</text>
</comment>
<protein>
    <recommendedName>
        <fullName evidence="10">Glycoprotein endo-alpha-1,2-mannosidase</fullName>
        <ecNumber evidence="9">3.2.1.130</ecNumber>
    </recommendedName>
</protein>
<evidence type="ECO:0000256" key="6">
    <source>
        <dbReference type="ARBA" id="ARBA00022989"/>
    </source>
</evidence>
<evidence type="ECO:0000256" key="10">
    <source>
        <dbReference type="ARBA" id="ARBA00039288"/>
    </source>
</evidence>
<keyword evidence="4" id="KW-0378">Hydrolase</keyword>
<organism evidence="13 14">
    <name type="scientific">Cynoglossus semilaevis</name>
    <name type="common">Tongue sole</name>
    <dbReference type="NCBI Taxonomy" id="244447"/>
    <lineage>
        <taxon>Eukaryota</taxon>
        <taxon>Metazoa</taxon>
        <taxon>Chordata</taxon>
        <taxon>Craniata</taxon>
        <taxon>Vertebrata</taxon>
        <taxon>Euteleostomi</taxon>
        <taxon>Actinopterygii</taxon>
        <taxon>Neopterygii</taxon>
        <taxon>Teleostei</taxon>
        <taxon>Neoteleostei</taxon>
        <taxon>Acanthomorphata</taxon>
        <taxon>Carangaria</taxon>
        <taxon>Pleuronectiformes</taxon>
        <taxon>Pleuronectoidei</taxon>
        <taxon>Cynoglossidae</taxon>
        <taxon>Cynoglossinae</taxon>
        <taxon>Cynoglossus</taxon>
    </lineage>
</organism>
<dbReference type="KEGG" id="csem:103378701"/>
<evidence type="ECO:0000313" key="14">
    <source>
        <dbReference type="Proteomes" id="UP000265120"/>
    </source>
</evidence>
<keyword evidence="5" id="KW-0735">Signal-anchor</keyword>